<dbReference type="PROSITE" id="PS00178">
    <property type="entry name" value="AA_TRNA_LIGASE_I"/>
    <property type="match status" value="1"/>
</dbReference>
<feature type="short sequence motif" description="'HIGH' region" evidence="10">
    <location>
        <begin position="29"/>
        <end position="37"/>
    </location>
</feature>
<dbReference type="NCBIfam" id="TIGR00467">
    <property type="entry name" value="lysS_arch"/>
    <property type="match status" value="1"/>
</dbReference>
<keyword evidence="12" id="KW-1185">Reference proteome</keyword>
<evidence type="ECO:0000256" key="6">
    <source>
        <dbReference type="ARBA" id="ARBA00022840"/>
    </source>
</evidence>
<evidence type="ECO:0000256" key="7">
    <source>
        <dbReference type="ARBA" id="ARBA00022917"/>
    </source>
</evidence>
<evidence type="ECO:0000256" key="8">
    <source>
        <dbReference type="ARBA" id="ARBA00023146"/>
    </source>
</evidence>
<keyword evidence="4 10" id="KW-0436">Ligase</keyword>
<keyword evidence="3 10" id="KW-0963">Cytoplasm</keyword>
<dbReference type="HAMAP" id="MF_00177">
    <property type="entry name" value="Lys_tRNA_synth_class1"/>
    <property type="match status" value="1"/>
</dbReference>
<evidence type="ECO:0000256" key="4">
    <source>
        <dbReference type="ARBA" id="ARBA00022598"/>
    </source>
</evidence>
<dbReference type="SUPFAM" id="SSF48163">
    <property type="entry name" value="An anticodon-binding domain of class I aminoacyl-tRNA synthetases"/>
    <property type="match status" value="1"/>
</dbReference>
<evidence type="ECO:0000256" key="10">
    <source>
        <dbReference type="HAMAP-Rule" id="MF_00177"/>
    </source>
</evidence>
<evidence type="ECO:0000256" key="1">
    <source>
        <dbReference type="ARBA" id="ARBA00004496"/>
    </source>
</evidence>
<gene>
    <name evidence="10 11" type="primary">lysS</name>
    <name evidence="11" type="ORF">KKI46_06780</name>
</gene>
<dbReference type="EC" id="6.1.1.6" evidence="10"/>
<dbReference type="RefSeq" id="WP_069940448.1">
    <property type="nucleotide sequence ID" value="NZ_CP075897.1"/>
</dbReference>
<dbReference type="PANTHER" id="PTHR37940:SF1">
    <property type="entry name" value="LYSINE--TRNA LIGASE"/>
    <property type="match status" value="1"/>
</dbReference>
<dbReference type="InterPro" id="IPR008925">
    <property type="entry name" value="aa_tRNA-synth_I_cd-bd_sf"/>
</dbReference>
<keyword evidence="8 10" id="KW-0030">Aminoacyl-tRNA synthetase</keyword>
<dbReference type="Gene3D" id="1.10.10.350">
    <property type="match status" value="1"/>
</dbReference>
<proteinExistence type="inferred from homology"/>
<keyword evidence="6 10" id="KW-0067">ATP-binding</keyword>
<protein>
    <recommendedName>
        <fullName evidence="10">Lysine--tRNA ligase</fullName>
        <ecNumber evidence="10">6.1.1.6</ecNumber>
    </recommendedName>
    <alternativeName>
        <fullName evidence="10">Lysyl-tRNA synthetase</fullName>
        <shortName evidence="10">LysRS</shortName>
    </alternativeName>
</protein>
<dbReference type="Gene3D" id="6.10.20.10">
    <property type="entry name" value="Lysine tRNA ligase, stem contact fold domain"/>
    <property type="match status" value="1"/>
</dbReference>
<dbReference type="SUPFAM" id="SSF52374">
    <property type="entry name" value="Nucleotidylyl transferase"/>
    <property type="match status" value="1"/>
</dbReference>
<evidence type="ECO:0000256" key="9">
    <source>
        <dbReference type="ARBA" id="ARBA00048573"/>
    </source>
</evidence>
<dbReference type="InterPro" id="IPR014729">
    <property type="entry name" value="Rossmann-like_a/b/a_fold"/>
</dbReference>
<dbReference type="GeneID" id="88811374"/>
<comment type="catalytic activity">
    <reaction evidence="9 10">
        <text>tRNA(Lys) + L-lysine + ATP = L-lysyl-tRNA(Lys) + AMP + diphosphate</text>
        <dbReference type="Rhea" id="RHEA:20792"/>
        <dbReference type="Rhea" id="RHEA-COMP:9696"/>
        <dbReference type="Rhea" id="RHEA-COMP:9697"/>
        <dbReference type="ChEBI" id="CHEBI:30616"/>
        <dbReference type="ChEBI" id="CHEBI:32551"/>
        <dbReference type="ChEBI" id="CHEBI:33019"/>
        <dbReference type="ChEBI" id="CHEBI:78442"/>
        <dbReference type="ChEBI" id="CHEBI:78529"/>
        <dbReference type="ChEBI" id="CHEBI:456215"/>
        <dbReference type="EC" id="6.1.1.6"/>
    </reaction>
</comment>
<dbReference type="InterPro" id="IPR002904">
    <property type="entry name" value="Lys-tRNA-ligase"/>
</dbReference>
<dbReference type="PANTHER" id="PTHR37940">
    <property type="entry name" value="LYSINE--TRNA LIGASE"/>
    <property type="match status" value="1"/>
</dbReference>
<dbReference type="InterPro" id="IPR042078">
    <property type="entry name" value="Lys-tRNA-ligase_SC_fold"/>
</dbReference>
<comment type="similarity">
    <text evidence="2 10">Belongs to the class-I aminoacyl-tRNA synthetase family.</text>
</comment>
<keyword evidence="5 10" id="KW-0547">Nucleotide-binding</keyword>
<dbReference type="Proteomes" id="UP000679498">
    <property type="component" value="Chromosome"/>
</dbReference>
<dbReference type="Gene3D" id="3.40.50.620">
    <property type="entry name" value="HUPs"/>
    <property type="match status" value="2"/>
</dbReference>
<comment type="subcellular location">
    <subcellularLocation>
        <location evidence="1 10">Cytoplasm</location>
    </subcellularLocation>
</comment>
<evidence type="ECO:0000313" key="11">
    <source>
        <dbReference type="EMBL" id="QWB31348.1"/>
    </source>
</evidence>
<sequence length="517" mass="59410">MHWAEHTARTIIERQPDKETYVCAAGISPSGPVHIGNFREVVTTYFVARALRDLGKDVRFLFSWDDYDRFRKVPADVDQAFTRYIGMPYNAVPAPDRSDMSYATYFEQQFETMLTAFEITPDYRYQHEAYTSGIYAEQIIHAFRHRHAIYDILIDHKTAAGSDNERAAFYPATVYCAACGTDATTIDSFDEAEATYHYSCRCGHMATVDMRTEHRMKLNWKVDWAMRWAHEGVDFEPGGKDHSAANGSYTVSSRIAQEIFQQPAPLYLPYEFIRLKGESKKMSSSSGGVLTPQDLLAVYPPSILLFLFAKHRPNHAFHIGIDEDVLRNYSEFERFVAHSSRQSEDIQQSLRWSHRGTAHLVSFTQLTMIGPMVGFDPDLIENVFCASVPPQQIDRARTFVTQWCPERELHISSVPNYELHAQLSGTEQDWIQQFVVALRTDEDILSAFYRLTRQAEKKETLRLQKHYATLLYQLTINQSYGPRIPLLVATIGRERMSALLDFANEEITTSRKSRDRA</sequence>
<evidence type="ECO:0000256" key="3">
    <source>
        <dbReference type="ARBA" id="ARBA00022490"/>
    </source>
</evidence>
<accession>A0ABX8GD90</accession>
<dbReference type="Pfam" id="PF01921">
    <property type="entry name" value="tRNA-synt_1f"/>
    <property type="match status" value="1"/>
</dbReference>
<evidence type="ECO:0000256" key="2">
    <source>
        <dbReference type="ARBA" id="ARBA00005594"/>
    </source>
</evidence>
<name>A0ABX8GD90_EXIAC</name>
<comment type="caution">
    <text evidence="10">Lacks conserved residue(s) required for the propagation of feature annotation.</text>
</comment>
<dbReference type="InterPro" id="IPR001412">
    <property type="entry name" value="aa-tRNA-synth_I_CS"/>
</dbReference>
<dbReference type="InterPro" id="IPR020751">
    <property type="entry name" value="aa-tRNA-synth_I_codon-bd_sub2"/>
</dbReference>
<keyword evidence="7 10" id="KW-0648">Protein biosynthesis</keyword>
<reference evidence="11 12" key="1">
    <citation type="submission" date="2021-05" db="EMBL/GenBank/DDBJ databases">
        <title>Biocontrol using Exiguobacterium acetylicum SI17 against litchi downy blight caused by Peronophythora litchii.</title>
        <authorList>
            <person name="Zheng L."/>
        </authorList>
    </citation>
    <scope>NUCLEOTIDE SEQUENCE [LARGE SCALE GENOMIC DNA]</scope>
    <source>
        <strain evidence="11 12">SI17</strain>
    </source>
</reference>
<evidence type="ECO:0000256" key="5">
    <source>
        <dbReference type="ARBA" id="ARBA00022741"/>
    </source>
</evidence>
<dbReference type="GO" id="GO:0004824">
    <property type="term" value="F:lysine-tRNA ligase activity"/>
    <property type="evidence" value="ECO:0007669"/>
    <property type="project" value="UniProtKB-EC"/>
</dbReference>
<feature type="short sequence motif" description="'KMSKS' region" evidence="10">
    <location>
        <begin position="281"/>
        <end position="285"/>
    </location>
</feature>
<evidence type="ECO:0000313" key="12">
    <source>
        <dbReference type="Proteomes" id="UP000679498"/>
    </source>
</evidence>
<organism evidence="11 12">
    <name type="scientific">Exiguobacterium acetylicum</name>
    <name type="common">Brevibacterium acetylicum</name>
    <dbReference type="NCBI Taxonomy" id="41170"/>
    <lineage>
        <taxon>Bacteria</taxon>
        <taxon>Bacillati</taxon>
        <taxon>Bacillota</taxon>
        <taxon>Bacilli</taxon>
        <taxon>Bacillales</taxon>
        <taxon>Bacillales Family XII. Incertae Sedis</taxon>
        <taxon>Exiguobacterium</taxon>
    </lineage>
</organism>
<dbReference type="EMBL" id="CP075897">
    <property type="protein sequence ID" value="QWB31348.1"/>
    <property type="molecule type" value="Genomic_DNA"/>
</dbReference>